<evidence type="ECO:0000313" key="3">
    <source>
        <dbReference type="Proteomes" id="UP000198397"/>
    </source>
</evidence>
<keyword evidence="3" id="KW-1185">Reference proteome</keyword>
<dbReference type="EMBL" id="FZNQ01000007">
    <property type="protein sequence ID" value="SNR44144.1"/>
    <property type="molecule type" value="Genomic_DNA"/>
</dbReference>
<evidence type="ECO:0000256" key="1">
    <source>
        <dbReference type="SAM" id="Phobius"/>
    </source>
</evidence>
<feature type="transmembrane region" description="Helical" evidence="1">
    <location>
        <begin position="31"/>
        <end position="52"/>
    </location>
</feature>
<proteinExistence type="predicted"/>
<evidence type="ECO:0000313" key="2">
    <source>
        <dbReference type="EMBL" id="SNR44144.1"/>
    </source>
</evidence>
<dbReference type="Proteomes" id="UP000198397">
    <property type="component" value="Unassembled WGS sequence"/>
</dbReference>
<sequence length="223" mass="24860">MTGDRNSRTKKQRQSNRLSRTLGRYVNHENVFVRAISLWGFCAVVFSLVWVGSYHLLPEGLLRGTSLAYFAPVETDETETTFLRIFGWNIGSAIIIVVANTFRSVNTPMGYLVVLVSIVNGALVWRTGSLALAAGRIEPSIATVLGRSGVFELSAFVLVAVATREVMLWQQRSPPRWREDFERVRSPKDWEFSLNELLVLVVGITLLAAASYREAAQIIDLVG</sequence>
<protein>
    <submittedName>
        <fullName evidence="2">Uncharacterized protein</fullName>
    </submittedName>
</protein>
<accession>A0A238WCY9</accession>
<dbReference type="OrthoDB" id="297181at2157"/>
<keyword evidence="1" id="KW-0812">Transmembrane</keyword>
<keyword evidence="1" id="KW-1133">Transmembrane helix</keyword>
<keyword evidence="1" id="KW-0472">Membrane</keyword>
<gene>
    <name evidence="2" type="ORF">SAMN06264855_10712</name>
</gene>
<feature type="transmembrane region" description="Helical" evidence="1">
    <location>
        <begin position="82"/>
        <end position="102"/>
    </location>
</feature>
<reference evidence="2 3" key="1">
    <citation type="submission" date="2017-06" db="EMBL/GenBank/DDBJ databases">
        <authorList>
            <person name="Kim H.J."/>
            <person name="Triplett B.A."/>
        </authorList>
    </citation>
    <scope>NUCLEOTIDE SEQUENCE [LARGE SCALE GENOMIC DNA]</scope>
    <source>
        <strain evidence="2 3">DSM 8800</strain>
    </source>
</reference>
<dbReference type="AlphaFoldDB" id="A0A238WCY9"/>
<feature type="transmembrane region" description="Helical" evidence="1">
    <location>
        <begin position="148"/>
        <end position="169"/>
    </location>
</feature>
<feature type="transmembrane region" description="Helical" evidence="1">
    <location>
        <begin position="109"/>
        <end position="128"/>
    </location>
</feature>
<dbReference type="RefSeq" id="WP_089384559.1">
    <property type="nucleotide sequence ID" value="NZ_FZNQ01000007.1"/>
</dbReference>
<name>A0A238WCY9_HALVU</name>
<organism evidence="2 3">
    <name type="scientific">Halorubrum vacuolatum</name>
    <name type="common">Natronobacterium vacuolatum</name>
    <dbReference type="NCBI Taxonomy" id="63740"/>
    <lineage>
        <taxon>Archaea</taxon>
        <taxon>Methanobacteriati</taxon>
        <taxon>Methanobacteriota</taxon>
        <taxon>Stenosarchaea group</taxon>
        <taxon>Halobacteria</taxon>
        <taxon>Halobacteriales</taxon>
        <taxon>Haloferacaceae</taxon>
        <taxon>Halorubrum</taxon>
    </lineage>
</organism>